<dbReference type="InterPro" id="IPR036691">
    <property type="entry name" value="Endo/exonu/phosph_ase_sf"/>
</dbReference>
<keyword evidence="2" id="KW-1185">Reference proteome</keyword>
<organism evidence="1 2">
    <name type="scientific">Eumeta variegata</name>
    <name type="common">Bagworm moth</name>
    <name type="synonym">Eumeta japonica</name>
    <dbReference type="NCBI Taxonomy" id="151549"/>
    <lineage>
        <taxon>Eukaryota</taxon>
        <taxon>Metazoa</taxon>
        <taxon>Ecdysozoa</taxon>
        <taxon>Arthropoda</taxon>
        <taxon>Hexapoda</taxon>
        <taxon>Insecta</taxon>
        <taxon>Pterygota</taxon>
        <taxon>Neoptera</taxon>
        <taxon>Endopterygota</taxon>
        <taxon>Lepidoptera</taxon>
        <taxon>Glossata</taxon>
        <taxon>Ditrysia</taxon>
        <taxon>Tineoidea</taxon>
        <taxon>Psychidae</taxon>
        <taxon>Oiketicinae</taxon>
        <taxon>Eumeta</taxon>
    </lineage>
</organism>
<dbReference type="SUPFAM" id="SSF56219">
    <property type="entry name" value="DNase I-like"/>
    <property type="match status" value="1"/>
</dbReference>
<dbReference type="OrthoDB" id="412981at2759"/>
<sequence length="139" mass="15742">MAYRGTPLLVKKDIMHESIDHTNYASMRSLGVRVSSAEVELEIFAVYRPPRSPLRVQDVHVILDDPTPMLLAGDPDAKHKANTLDLIGRARHSLPRPTRQRHWEVYQKSLETLYLGSSQATPTPTLQTLDLHPLSQIQK</sequence>
<reference evidence="1 2" key="1">
    <citation type="journal article" date="2019" name="Commun. Biol.">
        <title>The bagworm genome reveals a unique fibroin gene that provides high tensile strength.</title>
        <authorList>
            <person name="Kono N."/>
            <person name="Nakamura H."/>
            <person name="Ohtoshi R."/>
            <person name="Tomita M."/>
            <person name="Numata K."/>
            <person name="Arakawa K."/>
        </authorList>
    </citation>
    <scope>NUCLEOTIDE SEQUENCE [LARGE SCALE GENOMIC DNA]</scope>
</reference>
<dbReference type="AlphaFoldDB" id="A0A4C1V4A3"/>
<dbReference type="EMBL" id="BGZK01000273">
    <property type="protein sequence ID" value="GBP33409.1"/>
    <property type="molecule type" value="Genomic_DNA"/>
</dbReference>
<evidence type="ECO:0000313" key="1">
    <source>
        <dbReference type="EMBL" id="GBP33409.1"/>
    </source>
</evidence>
<evidence type="ECO:0000313" key="2">
    <source>
        <dbReference type="Proteomes" id="UP000299102"/>
    </source>
</evidence>
<protein>
    <submittedName>
        <fullName evidence="1">Uncharacterized protein</fullName>
    </submittedName>
</protein>
<dbReference type="Proteomes" id="UP000299102">
    <property type="component" value="Unassembled WGS sequence"/>
</dbReference>
<accession>A0A4C1V4A3</accession>
<proteinExistence type="predicted"/>
<comment type="caution">
    <text evidence="1">The sequence shown here is derived from an EMBL/GenBank/DDBJ whole genome shotgun (WGS) entry which is preliminary data.</text>
</comment>
<gene>
    <name evidence="1" type="ORF">EVAR_6757_1</name>
</gene>
<name>A0A4C1V4A3_EUMVA</name>